<dbReference type="Proteomes" id="UP000236959">
    <property type="component" value="Unassembled WGS sequence"/>
</dbReference>
<feature type="transmembrane region" description="Helical" evidence="1">
    <location>
        <begin position="36"/>
        <end position="56"/>
    </location>
</feature>
<organism evidence="3 4">
    <name type="scientific">Roseibium marinum</name>
    <dbReference type="NCBI Taxonomy" id="281252"/>
    <lineage>
        <taxon>Bacteria</taxon>
        <taxon>Pseudomonadati</taxon>
        <taxon>Pseudomonadota</taxon>
        <taxon>Alphaproteobacteria</taxon>
        <taxon>Hyphomicrobiales</taxon>
        <taxon>Stappiaceae</taxon>
        <taxon>Roseibium</taxon>
    </lineage>
</organism>
<keyword evidence="1" id="KW-0472">Membrane</keyword>
<evidence type="ECO:0000259" key="2">
    <source>
        <dbReference type="Pfam" id="PF09835"/>
    </source>
</evidence>
<keyword evidence="1" id="KW-1133">Transmembrane helix</keyword>
<protein>
    <recommendedName>
        <fullName evidence="2">DUF2062 domain-containing protein</fullName>
    </recommendedName>
</protein>
<name>A0A2S3UMS2_9HYPH</name>
<dbReference type="Pfam" id="PF09835">
    <property type="entry name" value="DUF2062"/>
    <property type="match status" value="1"/>
</dbReference>
<proteinExistence type="predicted"/>
<dbReference type="PANTHER" id="PTHR40547:SF1">
    <property type="entry name" value="SLL0298 PROTEIN"/>
    <property type="match status" value="1"/>
</dbReference>
<dbReference type="InterPro" id="IPR018639">
    <property type="entry name" value="DUF2062"/>
</dbReference>
<dbReference type="OrthoDB" id="7360463at2"/>
<evidence type="ECO:0000313" key="4">
    <source>
        <dbReference type="Proteomes" id="UP000236959"/>
    </source>
</evidence>
<gene>
    <name evidence="3" type="ORF">CLV41_111233</name>
</gene>
<evidence type="ECO:0000256" key="1">
    <source>
        <dbReference type="SAM" id="Phobius"/>
    </source>
</evidence>
<dbReference type="AlphaFoldDB" id="A0A2S3UMS2"/>
<sequence length="200" mass="22617">MLFRRRNRPSRVERLRVAVWPRNSWSRSTRYFSKRVLRLTATPHTIAIGFAAGAFASFTPLIGFHFLTAFALAYLLRGNLIAAALGTSVGNPLTFPFIWALTYKIGQWVLHGRAPRADTHEVHQQFQHGLWERSFDALWPMLKPMFIGAVPVGLIVGSISYVIVLKSVEVYQRRRRRALAGKNGRLFPAPDTPMEEDGSA</sequence>
<keyword evidence="1" id="KW-0812">Transmembrane</keyword>
<feature type="domain" description="DUF2062" evidence="2">
    <location>
        <begin position="27"/>
        <end position="177"/>
    </location>
</feature>
<keyword evidence="4" id="KW-1185">Reference proteome</keyword>
<dbReference type="EMBL" id="PPCN01000011">
    <property type="protein sequence ID" value="POF28981.1"/>
    <property type="molecule type" value="Genomic_DNA"/>
</dbReference>
<dbReference type="RefSeq" id="WP_103224609.1">
    <property type="nucleotide sequence ID" value="NZ_PPCN01000011.1"/>
</dbReference>
<comment type="caution">
    <text evidence="3">The sequence shown here is derived from an EMBL/GenBank/DDBJ whole genome shotgun (WGS) entry which is preliminary data.</text>
</comment>
<evidence type="ECO:0000313" key="3">
    <source>
        <dbReference type="EMBL" id="POF28981.1"/>
    </source>
</evidence>
<feature type="transmembrane region" description="Helical" evidence="1">
    <location>
        <begin position="145"/>
        <end position="168"/>
    </location>
</feature>
<reference evidence="3 4" key="1">
    <citation type="submission" date="2018-01" db="EMBL/GenBank/DDBJ databases">
        <title>Genomic Encyclopedia of Archaeal and Bacterial Type Strains, Phase II (KMG-II): from individual species to whole genera.</title>
        <authorList>
            <person name="Goeker M."/>
        </authorList>
    </citation>
    <scope>NUCLEOTIDE SEQUENCE [LARGE SCALE GENOMIC DNA]</scope>
    <source>
        <strain evidence="3 4">DSM 17023</strain>
    </source>
</reference>
<dbReference type="PANTHER" id="PTHR40547">
    <property type="entry name" value="SLL0298 PROTEIN"/>
    <property type="match status" value="1"/>
</dbReference>
<accession>A0A2S3UMS2</accession>